<comment type="caution">
    <text evidence="6">The sequence shown here is derived from an EMBL/GenBank/DDBJ whole genome shotgun (WGS) entry which is preliminary data.</text>
</comment>
<dbReference type="GO" id="GO:0044780">
    <property type="term" value="P:bacterial-type flagellum assembly"/>
    <property type="evidence" value="ECO:0007669"/>
    <property type="project" value="InterPro"/>
</dbReference>
<sequence>MRWFLLCLLIADPALADIVVAARTLRAQTTLTPADLSIEPGDMPGTFAGKAELIGKETRVVLYEGRPILPEDIGPPALVERNQIVTLAYDRAGLSIRVEGRSLARAGVGETVRVMNLSSRSTLSGRVQADGTVLVSP</sequence>
<keyword evidence="6" id="KW-0966">Cell projection</keyword>
<accession>A0A0A0EH95</accession>
<dbReference type="Gene3D" id="3.90.1210.10">
    <property type="entry name" value="Antifreeze-like/N-acetylneuraminic acid synthase C-terminal domain"/>
    <property type="match status" value="1"/>
</dbReference>
<protein>
    <recommendedName>
        <fullName evidence="4">Flagella basal body P-ring formation protein FlgA</fullName>
    </recommendedName>
</protein>
<feature type="signal peptide" evidence="4">
    <location>
        <begin position="1"/>
        <end position="16"/>
    </location>
</feature>
<organism evidence="6 7">
    <name type="scientific">Pseudooceanicola atlanticus</name>
    <dbReference type="NCBI Taxonomy" id="1461694"/>
    <lineage>
        <taxon>Bacteria</taxon>
        <taxon>Pseudomonadati</taxon>
        <taxon>Pseudomonadota</taxon>
        <taxon>Alphaproteobacteria</taxon>
        <taxon>Rhodobacterales</taxon>
        <taxon>Paracoccaceae</taxon>
        <taxon>Pseudooceanicola</taxon>
    </lineage>
</organism>
<keyword evidence="7" id="KW-1185">Reference proteome</keyword>
<evidence type="ECO:0000313" key="7">
    <source>
        <dbReference type="Proteomes" id="UP000030004"/>
    </source>
</evidence>
<keyword evidence="2 4" id="KW-0732">Signal</keyword>
<dbReference type="AlphaFoldDB" id="A0A0A0EH95"/>
<dbReference type="STRING" id="1461694.ATO9_07030"/>
<keyword evidence="4" id="KW-1005">Bacterial flagellum biogenesis</keyword>
<dbReference type="InterPro" id="IPR036732">
    <property type="entry name" value="AFP_Neu5c_C_sf"/>
</dbReference>
<evidence type="ECO:0000259" key="5">
    <source>
        <dbReference type="SMART" id="SM00858"/>
    </source>
</evidence>
<evidence type="ECO:0000256" key="3">
    <source>
        <dbReference type="ARBA" id="ARBA00022764"/>
    </source>
</evidence>
<dbReference type="RefSeq" id="WP_043747125.1">
    <property type="nucleotide sequence ID" value="NZ_AQQX01000002.1"/>
</dbReference>
<dbReference type="NCBIfam" id="TIGR03170">
    <property type="entry name" value="flgA_cterm"/>
    <property type="match status" value="1"/>
</dbReference>
<dbReference type="EMBL" id="AQQX01000002">
    <property type="protein sequence ID" value="KGM49759.1"/>
    <property type="molecule type" value="Genomic_DNA"/>
</dbReference>
<evidence type="ECO:0000256" key="2">
    <source>
        <dbReference type="ARBA" id="ARBA00022729"/>
    </source>
</evidence>
<dbReference type="InterPro" id="IPR013974">
    <property type="entry name" value="SAF"/>
</dbReference>
<dbReference type="CDD" id="cd11614">
    <property type="entry name" value="SAF_CpaB_FlgA_like"/>
    <property type="match status" value="1"/>
</dbReference>
<dbReference type="SUPFAM" id="SSF51269">
    <property type="entry name" value="AFP III-like domain"/>
    <property type="match status" value="1"/>
</dbReference>
<comment type="subcellular location">
    <subcellularLocation>
        <location evidence="1 4">Periplasm</location>
    </subcellularLocation>
</comment>
<dbReference type="OrthoDB" id="7619725at2"/>
<keyword evidence="6" id="KW-0282">Flagellum</keyword>
<comment type="function">
    <text evidence="4">Involved in the assembly process of the P-ring formation. It may associate with FlgF on the rod constituting a structure essential for the P-ring assembly or may act as a modulator protein for the P-ring assembly.</text>
</comment>
<dbReference type="eggNOG" id="COG1261">
    <property type="taxonomic scope" value="Bacteria"/>
</dbReference>
<comment type="similarity">
    <text evidence="4">Belongs to the FlgA family.</text>
</comment>
<dbReference type="InterPro" id="IPR017585">
    <property type="entry name" value="SAF_FlgA"/>
</dbReference>
<keyword evidence="6" id="KW-0969">Cilium</keyword>
<dbReference type="PANTHER" id="PTHR36307">
    <property type="entry name" value="FLAGELLA BASAL BODY P-RING FORMATION PROTEIN FLGA"/>
    <property type="match status" value="1"/>
</dbReference>
<dbReference type="Pfam" id="PF13144">
    <property type="entry name" value="ChapFlgA"/>
    <property type="match status" value="1"/>
</dbReference>
<evidence type="ECO:0000256" key="1">
    <source>
        <dbReference type="ARBA" id="ARBA00004418"/>
    </source>
</evidence>
<feature type="chain" id="PRO_5005108396" description="Flagella basal body P-ring formation protein FlgA" evidence="4">
    <location>
        <begin position="17"/>
        <end position="137"/>
    </location>
</feature>
<keyword evidence="3 4" id="KW-0574">Periplasm</keyword>
<dbReference type="SMART" id="SM00858">
    <property type="entry name" value="SAF"/>
    <property type="match status" value="1"/>
</dbReference>
<feature type="domain" description="SAF" evidence="5">
    <location>
        <begin position="16"/>
        <end position="74"/>
    </location>
</feature>
<evidence type="ECO:0000256" key="4">
    <source>
        <dbReference type="RuleBase" id="RU362063"/>
    </source>
</evidence>
<dbReference type="PANTHER" id="PTHR36307:SF1">
    <property type="entry name" value="FLAGELLA BASAL BODY P-RING FORMATION PROTEIN FLGA"/>
    <property type="match status" value="1"/>
</dbReference>
<dbReference type="Gene3D" id="2.30.30.760">
    <property type="match status" value="1"/>
</dbReference>
<dbReference type="Proteomes" id="UP000030004">
    <property type="component" value="Unassembled WGS sequence"/>
</dbReference>
<dbReference type="InterPro" id="IPR039246">
    <property type="entry name" value="Flagellar_FlgA"/>
</dbReference>
<name>A0A0A0EH95_9RHOB</name>
<dbReference type="GO" id="GO:0042597">
    <property type="term" value="C:periplasmic space"/>
    <property type="evidence" value="ECO:0007669"/>
    <property type="project" value="UniProtKB-SubCell"/>
</dbReference>
<gene>
    <name evidence="6" type="primary">flgA</name>
    <name evidence="6" type="ORF">ATO9_07030</name>
</gene>
<evidence type="ECO:0000313" key="6">
    <source>
        <dbReference type="EMBL" id="KGM49759.1"/>
    </source>
</evidence>
<reference evidence="6 7" key="1">
    <citation type="journal article" date="2015" name="Antonie Van Leeuwenhoek">
        <title>Pseudooceanicola atlanticus gen. nov. sp. nov., isolated from surface seawater of the Atlantic Ocean and reclassification of Oceanicola batsensis, Oceanicola marinus, Oceanicola nitratireducens, Oceanicola nanhaiensis, Oceanicola antarcticus and Oceanicola flagellatus, as Pseudooceanicola batsensis comb. nov., Pseudooceanicola marinus comb. nov., Pseudooceanicola nitratireducens comb. nov., Pseudooceanicola nanhaiensis comb. nov., Pseudooceanicola antarcticus comb. nov., and Pseudooceanicola flagellatus comb. nov.</title>
        <authorList>
            <person name="Lai Q."/>
            <person name="Li G."/>
            <person name="Liu X."/>
            <person name="Du Y."/>
            <person name="Sun F."/>
            <person name="Shao Z."/>
        </authorList>
    </citation>
    <scope>NUCLEOTIDE SEQUENCE [LARGE SCALE GENOMIC DNA]</scope>
    <source>
        <strain evidence="6 7">22II-s11g</strain>
    </source>
</reference>
<proteinExistence type="inferred from homology"/>